<feature type="transmembrane region" description="Helical" evidence="5">
    <location>
        <begin position="37"/>
        <end position="58"/>
    </location>
</feature>
<proteinExistence type="predicted"/>
<organism evidence="7">
    <name type="scientific">Streptomyces sp. SID7499</name>
    <dbReference type="NCBI Taxonomy" id="2706086"/>
    <lineage>
        <taxon>Bacteria</taxon>
        <taxon>Bacillati</taxon>
        <taxon>Actinomycetota</taxon>
        <taxon>Actinomycetes</taxon>
        <taxon>Kitasatosporales</taxon>
        <taxon>Streptomycetaceae</taxon>
        <taxon>Streptomyces</taxon>
    </lineage>
</organism>
<keyword evidence="7" id="KW-0067">ATP-binding</keyword>
<feature type="domain" description="ABC transmembrane type-1" evidence="6">
    <location>
        <begin position="38"/>
        <end position="111"/>
    </location>
</feature>
<evidence type="ECO:0000256" key="2">
    <source>
        <dbReference type="ARBA" id="ARBA00022692"/>
    </source>
</evidence>
<keyword evidence="7" id="KW-0547">Nucleotide-binding</keyword>
<feature type="non-terminal residue" evidence="7">
    <location>
        <position position="111"/>
    </location>
</feature>
<gene>
    <name evidence="7" type="ORF">G3M58_60420</name>
</gene>
<sequence>MKPEEPTWTPPPDAATDRPPAEVRRILRLFHPYRGRLAVVGLLVGASSLVSVASPFLLREVLDTAIPQGRTGLLTLLALGMILTAVMTSVFGVLQTLISTTVGQRVMHDLR</sequence>
<accession>A0A6G3XFN8</accession>
<keyword evidence="3 5" id="KW-1133">Transmembrane helix</keyword>
<comment type="caution">
    <text evidence="7">The sequence shown here is derived from an EMBL/GenBank/DDBJ whole genome shotgun (WGS) entry which is preliminary data.</text>
</comment>
<dbReference type="PROSITE" id="PS50929">
    <property type="entry name" value="ABC_TM1F"/>
    <property type="match status" value="1"/>
</dbReference>
<dbReference type="EMBL" id="JAAGMN010006225">
    <property type="protein sequence ID" value="NEE16618.1"/>
    <property type="molecule type" value="Genomic_DNA"/>
</dbReference>
<dbReference type="Pfam" id="PF00664">
    <property type="entry name" value="ABC_membrane"/>
    <property type="match status" value="1"/>
</dbReference>
<protein>
    <submittedName>
        <fullName evidence="7">ABC transporter ATP-binding protein</fullName>
    </submittedName>
</protein>
<keyword evidence="2 5" id="KW-0812">Transmembrane</keyword>
<dbReference type="InterPro" id="IPR036640">
    <property type="entry name" value="ABC1_TM_sf"/>
</dbReference>
<feature type="transmembrane region" description="Helical" evidence="5">
    <location>
        <begin position="73"/>
        <end position="98"/>
    </location>
</feature>
<dbReference type="SUPFAM" id="SSF90123">
    <property type="entry name" value="ABC transporter transmembrane region"/>
    <property type="match status" value="1"/>
</dbReference>
<evidence type="ECO:0000256" key="3">
    <source>
        <dbReference type="ARBA" id="ARBA00022989"/>
    </source>
</evidence>
<dbReference type="GO" id="GO:0005886">
    <property type="term" value="C:plasma membrane"/>
    <property type="evidence" value="ECO:0007669"/>
    <property type="project" value="UniProtKB-SubCell"/>
</dbReference>
<dbReference type="GO" id="GO:0140359">
    <property type="term" value="F:ABC-type transporter activity"/>
    <property type="evidence" value="ECO:0007669"/>
    <property type="project" value="InterPro"/>
</dbReference>
<evidence type="ECO:0000259" key="6">
    <source>
        <dbReference type="PROSITE" id="PS50929"/>
    </source>
</evidence>
<evidence type="ECO:0000256" key="4">
    <source>
        <dbReference type="ARBA" id="ARBA00023136"/>
    </source>
</evidence>
<evidence type="ECO:0000256" key="1">
    <source>
        <dbReference type="ARBA" id="ARBA00004651"/>
    </source>
</evidence>
<evidence type="ECO:0000313" key="7">
    <source>
        <dbReference type="EMBL" id="NEE16618.1"/>
    </source>
</evidence>
<keyword evidence="4 5" id="KW-0472">Membrane</keyword>
<dbReference type="InterPro" id="IPR011527">
    <property type="entry name" value="ABC1_TM_dom"/>
</dbReference>
<comment type="subcellular location">
    <subcellularLocation>
        <location evidence="1">Cell membrane</location>
        <topology evidence="1">Multi-pass membrane protein</topology>
    </subcellularLocation>
</comment>
<dbReference type="GO" id="GO:0005524">
    <property type="term" value="F:ATP binding"/>
    <property type="evidence" value="ECO:0007669"/>
    <property type="project" value="UniProtKB-KW"/>
</dbReference>
<reference evidence="7" key="1">
    <citation type="submission" date="2020-01" db="EMBL/GenBank/DDBJ databases">
        <title>Insect and environment-associated Actinomycetes.</title>
        <authorList>
            <person name="Currrie C."/>
            <person name="Chevrette M."/>
            <person name="Carlson C."/>
            <person name="Stubbendieck R."/>
            <person name="Wendt-Pienkowski E."/>
        </authorList>
    </citation>
    <scope>NUCLEOTIDE SEQUENCE</scope>
    <source>
        <strain evidence="7">SID7499</strain>
    </source>
</reference>
<dbReference type="AlphaFoldDB" id="A0A6G3XFN8"/>
<evidence type="ECO:0000256" key="5">
    <source>
        <dbReference type="SAM" id="Phobius"/>
    </source>
</evidence>
<name>A0A6G3XFN8_9ACTN</name>
<dbReference type="Gene3D" id="1.20.1560.10">
    <property type="entry name" value="ABC transporter type 1, transmembrane domain"/>
    <property type="match status" value="1"/>
</dbReference>